<sequence>GARLGELLARQHAAGDRGQIARQGRGRVEVAGFRLYVECNATASSRADAEKCDAAPRAFERACGTIVSAVVQASNGDHRVVREYMDWPRRGPAAGWRAGRCQLLATSVLAGMTEDNYDNREHLNAAPLCQSFWARFSSEEHDLIRKEAAEREAEEKRLEEEHAQEAKAVADQALEEEKKRQE</sequence>
<name>A0ABN9XP06_9DINO</name>
<gene>
    <name evidence="2" type="ORF">PCOR1329_LOCUS77614</name>
</gene>
<protein>
    <submittedName>
        <fullName evidence="2">Uncharacterized protein</fullName>
    </submittedName>
</protein>
<proteinExistence type="predicted"/>
<reference evidence="2" key="1">
    <citation type="submission" date="2023-10" db="EMBL/GenBank/DDBJ databases">
        <authorList>
            <person name="Chen Y."/>
            <person name="Shah S."/>
            <person name="Dougan E. K."/>
            <person name="Thang M."/>
            <person name="Chan C."/>
        </authorList>
    </citation>
    <scope>NUCLEOTIDE SEQUENCE [LARGE SCALE GENOMIC DNA]</scope>
</reference>
<evidence type="ECO:0000313" key="2">
    <source>
        <dbReference type="EMBL" id="CAK0900296.1"/>
    </source>
</evidence>
<dbReference type="Proteomes" id="UP001189429">
    <property type="component" value="Unassembled WGS sequence"/>
</dbReference>
<feature type="non-terminal residue" evidence="2">
    <location>
        <position position="1"/>
    </location>
</feature>
<feature type="non-terminal residue" evidence="2">
    <location>
        <position position="182"/>
    </location>
</feature>
<evidence type="ECO:0000313" key="3">
    <source>
        <dbReference type="Proteomes" id="UP001189429"/>
    </source>
</evidence>
<feature type="compositionally biased region" description="Basic and acidic residues" evidence="1">
    <location>
        <begin position="145"/>
        <end position="165"/>
    </location>
</feature>
<accession>A0ABN9XP06</accession>
<keyword evidence="3" id="KW-1185">Reference proteome</keyword>
<evidence type="ECO:0000256" key="1">
    <source>
        <dbReference type="SAM" id="MobiDB-lite"/>
    </source>
</evidence>
<comment type="caution">
    <text evidence="2">The sequence shown here is derived from an EMBL/GenBank/DDBJ whole genome shotgun (WGS) entry which is preliminary data.</text>
</comment>
<dbReference type="EMBL" id="CAUYUJ010020754">
    <property type="protein sequence ID" value="CAK0900296.1"/>
    <property type="molecule type" value="Genomic_DNA"/>
</dbReference>
<organism evidence="2 3">
    <name type="scientific">Prorocentrum cordatum</name>
    <dbReference type="NCBI Taxonomy" id="2364126"/>
    <lineage>
        <taxon>Eukaryota</taxon>
        <taxon>Sar</taxon>
        <taxon>Alveolata</taxon>
        <taxon>Dinophyceae</taxon>
        <taxon>Prorocentrales</taxon>
        <taxon>Prorocentraceae</taxon>
        <taxon>Prorocentrum</taxon>
    </lineage>
</organism>
<feature type="region of interest" description="Disordered" evidence="1">
    <location>
        <begin position="145"/>
        <end position="182"/>
    </location>
</feature>